<dbReference type="AlphaFoldDB" id="A0AAN8GEU7"/>
<dbReference type="Proteomes" id="UP001331761">
    <property type="component" value="Unassembled WGS sequence"/>
</dbReference>
<sequence length="28" mass="3094">MDARQSGGCCCTRNMWNGGIILGRKSFM</sequence>
<reference evidence="1 2" key="1">
    <citation type="submission" date="2019-10" db="EMBL/GenBank/DDBJ databases">
        <title>Assembly and Annotation for the nematode Trichostrongylus colubriformis.</title>
        <authorList>
            <person name="Martin J."/>
        </authorList>
    </citation>
    <scope>NUCLEOTIDE SEQUENCE [LARGE SCALE GENOMIC DNA]</scope>
    <source>
        <strain evidence="1">G859</strain>
        <tissue evidence="1">Whole worm</tissue>
    </source>
</reference>
<protein>
    <submittedName>
        <fullName evidence="1">Uncharacterized protein</fullName>
    </submittedName>
</protein>
<dbReference type="EMBL" id="WIXE01001516">
    <property type="protein sequence ID" value="KAK5985613.1"/>
    <property type="molecule type" value="Genomic_DNA"/>
</dbReference>
<organism evidence="1 2">
    <name type="scientific">Trichostrongylus colubriformis</name>
    <name type="common">Black scour worm</name>
    <dbReference type="NCBI Taxonomy" id="6319"/>
    <lineage>
        <taxon>Eukaryota</taxon>
        <taxon>Metazoa</taxon>
        <taxon>Ecdysozoa</taxon>
        <taxon>Nematoda</taxon>
        <taxon>Chromadorea</taxon>
        <taxon>Rhabditida</taxon>
        <taxon>Rhabditina</taxon>
        <taxon>Rhabditomorpha</taxon>
        <taxon>Strongyloidea</taxon>
        <taxon>Trichostrongylidae</taxon>
        <taxon>Trichostrongylus</taxon>
    </lineage>
</organism>
<evidence type="ECO:0000313" key="2">
    <source>
        <dbReference type="Proteomes" id="UP001331761"/>
    </source>
</evidence>
<evidence type="ECO:0000313" key="1">
    <source>
        <dbReference type="EMBL" id="KAK5985613.1"/>
    </source>
</evidence>
<name>A0AAN8GEU7_TRICO</name>
<keyword evidence="2" id="KW-1185">Reference proteome</keyword>
<gene>
    <name evidence="1" type="ORF">GCK32_001554</name>
</gene>
<comment type="caution">
    <text evidence="1">The sequence shown here is derived from an EMBL/GenBank/DDBJ whole genome shotgun (WGS) entry which is preliminary data.</text>
</comment>
<accession>A0AAN8GEU7</accession>
<proteinExistence type="predicted"/>